<evidence type="ECO:0000256" key="4">
    <source>
        <dbReference type="ARBA" id="ARBA00022989"/>
    </source>
</evidence>
<dbReference type="RefSeq" id="WP_225733071.1">
    <property type="nucleotide sequence ID" value="NZ_AYYK01000016.1"/>
</dbReference>
<keyword evidence="3 6" id="KW-0812">Transmembrane</keyword>
<feature type="transmembrane region" description="Helical" evidence="6">
    <location>
        <begin position="97"/>
        <end position="122"/>
    </location>
</feature>
<feature type="transmembrane region" description="Helical" evidence="6">
    <location>
        <begin position="156"/>
        <end position="177"/>
    </location>
</feature>
<gene>
    <name evidence="8" type="ORF">FC84_GL000777</name>
</gene>
<dbReference type="Pfam" id="PF00892">
    <property type="entry name" value="EamA"/>
    <property type="match status" value="1"/>
</dbReference>
<feature type="transmembrane region" description="Helical" evidence="6">
    <location>
        <begin position="31"/>
        <end position="50"/>
    </location>
</feature>
<comment type="subcellular location">
    <subcellularLocation>
        <location evidence="1">Endomembrane system</location>
        <topology evidence="1">Multi-pass membrane protein</topology>
    </subcellularLocation>
</comment>
<keyword evidence="5 6" id="KW-0472">Membrane</keyword>
<dbReference type="GO" id="GO:0016020">
    <property type="term" value="C:membrane"/>
    <property type="evidence" value="ECO:0007669"/>
    <property type="project" value="UniProtKB-SubCell"/>
</dbReference>
<protein>
    <submittedName>
        <fullName evidence="8">DMT family permease</fullName>
    </submittedName>
</protein>
<organism evidence="8 9">
    <name type="scientific">Lapidilactobacillus dextrinicus DSM 20335</name>
    <dbReference type="NCBI Taxonomy" id="1423738"/>
    <lineage>
        <taxon>Bacteria</taxon>
        <taxon>Bacillati</taxon>
        <taxon>Bacillota</taxon>
        <taxon>Bacilli</taxon>
        <taxon>Lactobacillales</taxon>
        <taxon>Lactobacillaceae</taxon>
        <taxon>Lapidilactobacillus</taxon>
    </lineage>
</organism>
<dbReference type="AlphaFoldDB" id="A0A0R2BGZ9"/>
<dbReference type="EMBL" id="AYYK01000016">
    <property type="protein sequence ID" value="KRM78519.1"/>
    <property type="molecule type" value="Genomic_DNA"/>
</dbReference>
<feature type="transmembrane region" description="Helical" evidence="6">
    <location>
        <begin position="129"/>
        <end position="150"/>
    </location>
</feature>
<dbReference type="SUPFAM" id="SSF103481">
    <property type="entry name" value="Multidrug resistance efflux transporter EmrE"/>
    <property type="match status" value="1"/>
</dbReference>
<feature type="domain" description="EamA" evidence="7">
    <location>
        <begin position="37"/>
        <end position="169"/>
    </location>
</feature>
<evidence type="ECO:0000256" key="3">
    <source>
        <dbReference type="ARBA" id="ARBA00022692"/>
    </source>
</evidence>
<dbReference type="Proteomes" id="UP000051813">
    <property type="component" value="Unassembled WGS sequence"/>
</dbReference>
<evidence type="ECO:0000256" key="6">
    <source>
        <dbReference type="SAM" id="Phobius"/>
    </source>
</evidence>
<accession>A0A0R2BGZ9</accession>
<feature type="transmembrane region" description="Helical" evidence="6">
    <location>
        <begin position="62"/>
        <end position="82"/>
    </location>
</feature>
<reference evidence="8 9" key="1">
    <citation type="journal article" date="2015" name="Genome Announc.">
        <title>Expanding the biotechnology potential of lactobacilli through comparative genomics of 213 strains and associated genera.</title>
        <authorList>
            <person name="Sun Z."/>
            <person name="Harris H.M."/>
            <person name="McCann A."/>
            <person name="Guo C."/>
            <person name="Argimon S."/>
            <person name="Zhang W."/>
            <person name="Yang X."/>
            <person name="Jeffery I.B."/>
            <person name="Cooney J.C."/>
            <person name="Kagawa T.F."/>
            <person name="Liu W."/>
            <person name="Song Y."/>
            <person name="Salvetti E."/>
            <person name="Wrobel A."/>
            <person name="Rasinkangas P."/>
            <person name="Parkhill J."/>
            <person name="Rea M.C."/>
            <person name="O'Sullivan O."/>
            <person name="Ritari J."/>
            <person name="Douillard F.P."/>
            <person name="Paul Ross R."/>
            <person name="Yang R."/>
            <person name="Briner A.E."/>
            <person name="Felis G.E."/>
            <person name="de Vos W.M."/>
            <person name="Barrangou R."/>
            <person name="Klaenhammer T.R."/>
            <person name="Caufield P.W."/>
            <person name="Cui Y."/>
            <person name="Zhang H."/>
            <person name="O'Toole P.W."/>
        </authorList>
    </citation>
    <scope>NUCLEOTIDE SEQUENCE [LARGE SCALE GENOMIC DNA]</scope>
    <source>
        <strain evidence="8 9">DSM 20335</strain>
    </source>
</reference>
<comment type="caution">
    <text evidence="8">The sequence shown here is derived from an EMBL/GenBank/DDBJ whole genome shotgun (WGS) entry which is preliminary data.</text>
</comment>
<dbReference type="PANTHER" id="PTHR32322">
    <property type="entry name" value="INNER MEMBRANE TRANSPORTER"/>
    <property type="match status" value="1"/>
</dbReference>
<keyword evidence="4 6" id="KW-1133">Transmembrane helix</keyword>
<dbReference type="PANTHER" id="PTHR32322:SF2">
    <property type="entry name" value="EAMA DOMAIN-CONTAINING PROTEIN"/>
    <property type="match status" value="1"/>
</dbReference>
<evidence type="ECO:0000259" key="7">
    <source>
        <dbReference type="Pfam" id="PF00892"/>
    </source>
</evidence>
<evidence type="ECO:0000313" key="9">
    <source>
        <dbReference type="Proteomes" id="UP000051813"/>
    </source>
</evidence>
<dbReference type="InterPro" id="IPR037185">
    <property type="entry name" value="EmrE-like"/>
</dbReference>
<dbReference type="InterPro" id="IPR050638">
    <property type="entry name" value="AA-Vitamin_Transporters"/>
</dbReference>
<comment type="similarity">
    <text evidence="2">Belongs to the EamA transporter family.</text>
</comment>
<keyword evidence="9" id="KW-1185">Reference proteome</keyword>
<sequence>MTKPTVTETAGLVIAFLGTLSIVTHGHLNQLAVAPTVIFWGFLSAIGVAANAIIPREIIPEYGALSVTGWGMLIAGGTLNLYQPLWQQKVTLTPIDLGLLLITILVGTVIAFLLYSTSLLYILPTTATLLDAFEPLSATFFAVLLVHTHLQLMDFIGGAIIILAVVIITTNIPNLLVKKAPAEQQTKTN</sequence>
<dbReference type="InterPro" id="IPR000620">
    <property type="entry name" value="EamA_dom"/>
</dbReference>
<proteinExistence type="inferred from homology"/>
<evidence type="ECO:0000313" key="8">
    <source>
        <dbReference type="EMBL" id="KRM78519.1"/>
    </source>
</evidence>
<dbReference type="STRING" id="1423738.FC84_GL000777"/>
<name>A0A0R2BGZ9_9LACO</name>
<dbReference type="PATRIC" id="fig|1423738.3.peg.786"/>
<evidence type="ECO:0000256" key="5">
    <source>
        <dbReference type="ARBA" id="ARBA00023136"/>
    </source>
</evidence>
<evidence type="ECO:0000256" key="1">
    <source>
        <dbReference type="ARBA" id="ARBA00004127"/>
    </source>
</evidence>
<evidence type="ECO:0000256" key="2">
    <source>
        <dbReference type="ARBA" id="ARBA00007362"/>
    </source>
</evidence>